<reference evidence="2" key="1">
    <citation type="submission" date="2025-08" db="UniProtKB">
        <authorList>
            <consortium name="RefSeq"/>
        </authorList>
    </citation>
    <scope>IDENTIFICATION</scope>
    <source>
        <tissue evidence="2">Gonads</tissue>
    </source>
</reference>
<dbReference type="AlphaFoldDB" id="A0A1S3JVN3"/>
<proteinExistence type="predicted"/>
<name>A0A1S3JVN3_LINAN</name>
<evidence type="ECO:0000313" key="1">
    <source>
        <dbReference type="Proteomes" id="UP000085678"/>
    </source>
</evidence>
<dbReference type="RefSeq" id="XP_013414116.1">
    <property type="nucleotide sequence ID" value="XM_013558662.1"/>
</dbReference>
<protein>
    <submittedName>
        <fullName evidence="2">Uncharacterized protein LOC106176325</fullName>
    </submittedName>
</protein>
<dbReference type="InParanoid" id="A0A1S3JVN3"/>
<gene>
    <name evidence="2" type="primary">LOC106176325</name>
</gene>
<dbReference type="KEGG" id="lak:106176325"/>
<dbReference type="GeneID" id="106176325"/>
<keyword evidence="1" id="KW-1185">Reference proteome</keyword>
<organism evidence="1 2">
    <name type="scientific">Lingula anatina</name>
    <name type="common">Brachiopod</name>
    <name type="synonym">Lingula unguis</name>
    <dbReference type="NCBI Taxonomy" id="7574"/>
    <lineage>
        <taxon>Eukaryota</taxon>
        <taxon>Metazoa</taxon>
        <taxon>Spiralia</taxon>
        <taxon>Lophotrochozoa</taxon>
        <taxon>Brachiopoda</taxon>
        <taxon>Linguliformea</taxon>
        <taxon>Lingulata</taxon>
        <taxon>Lingulida</taxon>
        <taxon>Linguloidea</taxon>
        <taxon>Lingulidae</taxon>
        <taxon>Lingula</taxon>
    </lineage>
</organism>
<sequence>MSALRMGIEDMEYLGETPVPKQRPLAKKLAMYTRPLEDIDCGSIDGSKSKKLPDGDLIKVDIIKGDCNPKQIGYKLKLGPDVDWRKELKLVEDTMQKPDIQLCRCQDERREHVVYVMADLLETHQLVLCKAKTFGVMKPVYLVQDAPEKIIGGSLITFEWIKD</sequence>
<evidence type="ECO:0000313" key="2">
    <source>
        <dbReference type="RefSeq" id="XP_013414116.1"/>
    </source>
</evidence>
<dbReference type="Proteomes" id="UP000085678">
    <property type="component" value="Unplaced"/>
</dbReference>
<accession>A0A1S3JVN3</accession>